<protein>
    <submittedName>
        <fullName evidence="3">Nitrate reductase molybdenum cofactor assembly chaperone</fullName>
    </submittedName>
</protein>
<dbReference type="Proteomes" id="UP001165685">
    <property type="component" value="Unassembled WGS sequence"/>
</dbReference>
<dbReference type="EMBL" id="JAQFWP010000003">
    <property type="protein sequence ID" value="MDA2803482.1"/>
    <property type="molecule type" value="Genomic_DNA"/>
</dbReference>
<dbReference type="SUPFAM" id="SSF89155">
    <property type="entry name" value="TorD-like"/>
    <property type="match status" value="1"/>
</dbReference>
<dbReference type="RefSeq" id="WP_270675972.1">
    <property type="nucleotide sequence ID" value="NZ_JAQFWP010000003.1"/>
</dbReference>
<dbReference type="InterPro" id="IPR036411">
    <property type="entry name" value="TorD-like_sf"/>
</dbReference>
<evidence type="ECO:0000256" key="1">
    <source>
        <dbReference type="ARBA" id="ARBA00023063"/>
    </source>
</evidence>
<sequence>MKRARHAAVVRRAAALLLDYPDRGMLERLPAVRAAVDELPGGSARDGLAAFCDHAAGTDELELGAHYVQTFDMRRRRALHLTFYTDGDTRRRGHALARLKEVYAAHGWRPGPHELPDHLCVLLEFASRGDAGQGEALLRRFQPGLELLRSALHRFGTPYAGVLDAVAATLPPPAAAQRDAARRLAAQGPPAEDVGLEPYGGRAPGKEALPWPT</sequence>
<keyword evidence="4" id="KW-1185">Reference proteome</keyword>
<dbReference type="InterPro" id="IPR020945">
    <property type="entry name" value="DMSO/NO3_reduct_chaperone"/>
</dbReference>
<dbReference type="PANTHER" id="PTHR43680:SF2">
    <property type="entry name" value="NITRATE REDUCTASE MOLYBDENUM COFACTOR ASSEMBLY CHAPERONE NARJ"/>
    <property type="match status" value="1"/>
</dbReference>
<organism evidence="3 4">
    <name type="scientific">Nocardiopsis suaedae</name>
    <dbReference type="NCBI Taxonomy" id="3018444"/>
    <lineage>
        <taxon>Bacteria</taxon>
        <taxon>Bacillati</taxon>
        <taxon>Actinomycetota</taxon>
        <taxon>Actinomycetes</taxon>
        <taxon>Streptosporangiales</taxon>
        <taxon>Nocardiopsidaceae</taxon>
        <taxon>Nocardiopsis</taxon>
    </lineage>
</organism>
<proteinExistence type="predicted"/>
<dbReference type="PANTHER" id="PTHR43680">
    <property type="entry name" value="NITRATE REDUCTASE MOLYBDENUM COFACTOR ASSEMBLY CHAPERONE"/>
    <property type="match status" value="1"/>
</dbReference>
<evidence type="ECO:0000256" key="2">
    <source>
        <dbReference type="SAM" id="MobiDB-lite"/>
    </source>
</evidence>
<dbReference type="Gene3D" id="1.10.3480.10">
    <property type="entry name" value="TorD-like"/>
    <property type="match status" value="1"/>
</dbReference>
<evidence type="ECO:0000313" key="3">
    <source>
        <dbReference type="EMBL" id="MDA2803482.1"/>
    </source>
</evidence>
<comment type="caution">
    <text evidence="3">The sequence shown here is derived from an EMBL/GenBank/DDBJ whole genome shotgun (WGS) entry which is preliminary data.</text>
</comment>
<accession>A0ABT4TFJ6</accession>
<dbReference type="Pfam" id="PF02613">
    <property type="entry name" value="Nitrate_red_del"/>
    <property type="match status" value="1"/>
</dbReference>
<feature type="region of interest" description="Disordered" evidence="2">
    <location>
        <begin position="174"/>
        <end position="213"/>
    </location>
</feature>
<evidence type="ECO:0000313" key="4">
    <source>
        <dbReference type="Proteomes" id="UP001165685"/>
    </source>
</evidence>
<dbReference type="InterPro" id="IPR003765">
    <property type="entry name" value="NO3_reductase_chaperone_NarJ"/>
</dbReference>
<reference evidence="3" key="1">
    <citation type="submission" date="2023-01" db="EMBL/GenBank/DDBJ databases">
        <title>Draft genome sequence of Nocardiopsis sp. LSu2-4 isolated from halophytes.</title>
        <authorList>
            <person name="Duangmal K."/>
            <person name="Chantavorakit T."/>
        </authorList>
    </citation>
    <scope>NUCLEOTIDE SEQUENCE</scope>
    <source>
        <strain evidence="3">LSu2-4</strain>
    </source>
</reference>
<keyword evidence="1" id="KW-0534">Nitrate assimilation</keyword>
<gene>
    <name evidence="3" type="primary">narJ</name>
    <name evidence="3" type="ORF">O4U47_03085</name>
</gene>
<feature type="compositionally biased region" description="Low complexity" evidence="2">
    <location>
        <begin position="174"/>
        <end position="187"/>
    </location>
</feature>
<name>A0ABT4TFJ6_9ACTN</name>
<dbReference type="NCBIfam" id="TIGR00684">
    <property type="entry name" value="narJ"/>
    <property type="match status" value="1"/>
</dbReference>